<dbReference type="InterPro" id="IPR009362">
    <property type="entry name" value="YhcG_C"/>
</dbReference>
<protein>
    <submittedName>
        <fullName evidence="3">DUF1016 domain-containing protein</fullName>
    </submittedName>
</protein>
<gene>
    <name evidence="3" type="ORF">E1963_18375</name>
</gene>
<name>A0A4R4FC33_9FIRM</name>
<dbReference type="Gene3D" id="3.40.1350.10">
    <property type="match status" value="1"/>
</dbReference>
<proteinExistence type="predicted"/>
<feature type="domain" description="YhcG PDDEXK nuclease" evidence="1">
    <location>
        <begin position="201"/>
        <end position="354"/>
    </location>
</feature>
<feature type="domain" description="YhcG N-terminal" evidence="2">
    <location>
        <begin position="16"/>
        <end position="176"/>
    </location>
</feature>
<dbReference type="InterPro" id="IPR011856">
    <property type="entry name" value="tRNA_endonuc-like_dom_sf"/>
</dbReference>
<comment type="caution">
    <text evidence="3">The sequence shown here is derived from an EMBL/GenBank/DDBJ whole genome shotgun (WGS) entry which is preliminary data.</text>
</comment>
<dbReference type="InterPro" id="IPR053148">
    <property type="entry name" value="PD-DEXK-like_domain"/>
</dbReference>
<evidence type="ECO:0000313" key="4">
    <source>
        <dbReference type="Proteomes" id="UP000295710"/>
    </source>
</evidence>
<accession>A0A4R4FC33</accession>
<organism evidence="3 4">
    <name type="scientific">Extibacter muris</name>
    <dbReference type="NCBI Taxonomy" id="1796622"/>
    <lineage>
        <taxon>Bacteria</taxon>
        <taxon>Bacillati</taxon>
        <taxon>Bacillota</taxon>
        <taxon>Clostridia</taxon>
        <taxon>Lachnospirales</taxon>
        <taxon>Lachnospiraceae</taxon>
        <taxon>Extibacter</taxon>
    </lineage>
</organism>
<dbReference type="GO" id="GO:0003676">
    <property type="term" value="F:nucleic acid binding"/>
    <property type="evidence" value="ECO:0007669"/>
    <property type="project" value="InterPro"/>
</dbReference>
<dbReference type="Pfam" id="PF17761">
    <property type="entry name" value="DUF1016_N"/>
    <property type="match status" value="1"/>
</dbReference>
<dbReference type="EMBL" id="SMMX01000028">
    <property type="protein sequence ID" value="TDA20203.1"/>
    <property type="molecule type" value="Genomic_DNA"/>
</dbReference>
<reference evidence="3 4" key="1">
    <citation type="journal article" date="2016" name="Nat. Microbiol.">
        <title>The Mouse Intestinal Bacterial Collection (miBC) provides host-specific insight into cultured diversity and functional potential of the gut microbiota.</title>
        <authorList>
            <person name="Lagkouvardos I."/>
            <person name="Pukall R."/>
            <person name="Abt B."/>
            <person name="Foesel B.U."/>
            <person name="Meier-Kolthoff J.P."/>
            <person name="Kumar N."/>
            <person name="Bresciani A."/>
            <person name="Martinez I."/>
            <person name="Just S."/>
            <person name="Ziegler C."/>
            <person name="Brugiroux S."/>
            <person name="Garzetti D."/>
            <person name="Wenning M."/>
            <person name="Bui T.P."/>
            <person name="Wang J."/>
            <person name="Hugenholtz F."/>
            <person name="Plugge C.M."/>
            <person name="Peterson D.A."/>
            <person name="Hornef M.W."/>
            <person name="Baines J.F."/>
            <person name="Smidt H."/>
            <person name="Walter J."/>
            <person name="Kristiansen K."/>
            <person name="Nielsen H.B."/>
            <person name="Haller D."/>
            <person name="Overmann J."/>
            <person name="Stecher B."/>
            <person name="Clavel T."/>
        </authorList>
    </citation>
    <scope>NUCLEOTIDE SEQUENCE [LARGE SCALE GENOMIC DNA]</scope>
    <source>
        <strain evidence="3 4">DSM 28560</strain>
    </source>
</reference>
<dbReference type="PANTHER" id="PTHR30547">
    <property type="entry name" value="UNCHARACTERIZED PROTEIN YHCG-RELATED"/>
    <property type="match status" value="1"/>
</dbReference>
<evidence type="ECO:0000313" key="3">
    <source>
        <dbReference type="EMBL" id="TDA20203.1"/>
    </source>
</evidence>
<evidence type="ECO:0000259" key="1">
    <source>
        <dbReference type="Pfam" id="PF06250"/>
    </source>
</evidence>
<sequence>MNHKNNELNNLFEKSKSIIRAAREITGTVANLTTLISNYQIGKFIVEEEQKGEIRAKYGKKILDELSEFLTQEFGKGFSRTNVASMRKFYTVYKERGEQFSYLNNTDEKVLLPIVQTASAQFDTANLPFKLSWSHYQVLMRMENDMERSFYEEEAYRSNWDVRTLKRQYNSSLFERVAMSRDKDRVMELANEGITLYEPQDVLKSPFVLEFLGLDDKAAYQESDLESAIIGKLQNFLLELGKGFLFEARQKRFSFHEKNFFVDLVFYNRLLKCYVLIDLKVDELTHQDLGQMQMYVNYYDRYVKTDGENPTVGILLCKDSDEALVELTLPDNANIYAKEYKLYLPDKKMLQDKLQEWLREELE</sequence>
<dbReference type="AlphaFoldDB" id="A0A4R4FC33"/>
<dbReference type="Pfam" id="PF06250">
    <property type="entry name" value="YhcG_C"/>
    <property type="match status" value="1"/>
</dbReference>
<dbReference type="InterPro" id="IPR041527">
    <property type="entry name" value="YhcG_N"/>
</dbReference>
<dbReference type="RefSeq" id="WP_132281277.1">
    <property type="nucleotide sequence ID" value="NZ_JAOBST010000055.1"/>
</dbReference>
<dbReference type="PANTHER" id="PTHR30547:SF5">
    <property type="entry name" value="NUCLEASE YHCG-RELATED"/>
    <property type="match status" value="1"/>
</dbReference>
<keyword evidence="4" id="KW-1185">Reference proteome</keyword>
<evidence type="ECO:0000259" key="2">
    <source>
        <dbReference type="Pfam" id="PF17761"/>
    </source>
</evidence>
<dbReference type="Proteomes" id="UP000295710">
    <property type="component" value="Unassembled WGS sequence"/>
</dbReference>